<accession>A0A319DMP0</accession>
<gene>
    <name evidence="2" type="ORF">BO71DRAFT_13134</name>
</gene>
<keyword evidence="1" id="KW-1133">Transmembrane helix</keyword>
<dbReference type="EMBL" id="KZ825807">
    <property type="protein sequence ID" value="PYH98860.1"/>
    <property type="molecule type" value="Genomic_DNA"/>
</dbReference>
<name>A0A319DMP0_9EURO</name>
<feature type="transmembrane region" description="Helical" evidence="1">
    <location>
        <begin position="7"/>
        <end position="31"/>
    </location>
</feature>
<keyword evidence="3" id="KW-1185">Reference proteome</keyword>
<reference evidence="2 3" key="1">
    <citation type="submission" date="2018-02" db="EMBL/GenBank/DDBJ databases">
        <title>The genomes of Aspergillus section Nigri reveals drivers in fungal speciation.</title>
        <authorList>
            <consortium name="DOE Joint Genome Institute"/>
            <person name="Vesth T.C."/>
            <person name="Nybo J."/>
            <person name="Theobald S."/>
            <person name="Brandl J."/>
            <person name="Frisvad J.C."/>
            <person name="Nielsen K.F."/>
            <person name="Lyhne E.K."/>
            <person name="Kogle M.E."/>
            <person name="Kuo A."/>
            <person name="Riley R."/>
            <person name="Clum A."/>
            <person name="Nolan M."/>
            <person name="Lipzen A."/>
            <person name="Salamov A."/>
            <person name="Henrissat B."/>
            <person name="Wiebenga A."/>
            <person name="De vries R.P."/>
            <person name="Grigoriev I.V."/>
            <person name="Mortensen U.H."/>
            <person name="Andersen M.R."/>
            <person name="Baker S.E."/>
        </authorList>
    </citation>
    <scope>NUCLEOTIDE SEQUENCE [LARGE SCALE GENOMIC DNA]</scope>
    <source>
        <strain evidence="2 3">CBS 707.79</strain>
    </source>
</reference>
<organism evidence="2 3">
    <name type="scientific">Aspergillus ellipticus CBS 707.79</name>
    <dbReference type="NCBI Taxonomy" id="1448320"/>
    <lineage>
        <taxon>Eukaryota</taxon>
        <taxon>Fungi</taxon>
        <taxon>Dikarya</taxon>
        <taxon>Ascomycota</taxon>
        <taxon>Pezizomycotina</taxon>
        <taxon>Eurotiomycetes</taxon>
        <taxon>Eurotiomycetidae</taxon>
        <taxon>Eurotiales</taxon>
        <taxon>Aspergillaceae</taxon>
        <taxon>Aspergillus</taxon>
        <taxon>Aspergillus subgen. Circumdati</taxon>
    </lineage>
</organism>
<feature type="transmembrane region" description="Helical" evidence="1">
    <location>
        <begin position="51"/>
        <end position="70"/>
    </location>
</feature>
<dbReference type="Proteomes" id="UP000247810">
    <property type="component" value="Unassembled WGS sequence"/>
</dbReference>
<proteinExistence type="predicted"/>
<evidence type="ECO:0000313" key="2">
    <source>
        <dbReference type="EMBL" id="PYH98860.1"/>
    </source>
</evidence>
<protein>
    <submittedName>
        <fullName evidence="2">Uncharacterized protein</fullName>
    </submittedName>
</protein>
<evidence type="ECO:0000256" key="1">
    <source>
        <dbReference type="SAM" id="Phobius"/>
    </source>
</evidence>
<keyword evidence="1" id="KW-0472">Membrane</keyword>
<sequence>MYRSWGCLYICLSVCILMGLDGSSGGMYIYLLRTECVYAWSIGHAAVDYLPTYYLLVYIVLIVIVALLLLPPQPPIHTINPSSTPYTTAKTQQEPIVFSHTHKYLHSTLYQCRSRSRGARAAIEPPKLRINGKT</sequence>
<evidence type="ECO:0000313" key="3">
    <source>
        <dbReference type="Proteomes" id="UP000247810"/>
    </source>
</evidence>
<dbReference type="VEuPathDB" id="FungiDB:BO71DRAFT_13134"/>
<dbReference type="AlphaFoldDB" id="A0A319DMP0"/>
<keyword evidence="1" id="KW-0812">Transmembrane</keyword>